<feature type="region of interest" description="Disordered" evidence="1">
    <location>
        <begin position="368"/>
        <end position="390"/>
    </location>
</feature>
<keyword evidence="4" id="KW-1185">Reference proteome</keyword>
<evidence type="ECO:0000313" key="3">
    <source>
        <dbReference type="EMBL" id="SDU35915.1"/>
    </source>
</evidence>
<feature type="signal peptide" evidence="2">
    <location>
        <begin position="1"/>
        <end position="24"/>
    </location>
</feature>
<protein>
    <submittedName>
        <fullName evidence="3">Uncharacterized protein</fullName>
    </submittedName>
</protein>
<dbReference type="AlphaFoldDB" id="A0A1H2HW20"/>
<feature type="chain" id="PRO_5009276092" evidence="2">
    <location>
        <begin position="25"/>
        <end position="502"/>
    </location>
</feature>
<accession>A0A1H2HW20</accession>
<dbReference type="EMBL" id="LT629787">
    <property type="protein sequence ID" value="SDU35915.1"/>
    <property type="molecule type" value="Genomic_DNA"/>
</dbReference>
<evidence type="ECO:0000313" key="4">
    <source>
        <dbReference type="Proteomes" id="UP000243924"/>
    </source>
</evidence>
<gene>
    <name evidence="3" type="ORF">SAMN05216210_3347</name>
</gene>
<dbReference type="STRING" id="1434072.SAMN05216210_3347"/>
<dbReference type="Proteomes" id="UP000243924">
    <property type="component" value="Chromosome I"/>
</dbReference>
<proteinExistence type="predicted"/>
<reference evidence="4" key="1">
    <citation type="submission" date="2016-10" db="EMBL/GenBank/DDBJ databases">
        <authorList>
            <person name="Varghese N."/>
            <person name="Submissions S."/>
        </authorList>
    </citation>
    <scope>NUCLEOTIDE SEQUENCE [LARGE SCALE GENOMIC DNA]</scope>
    <source>
        <strain evidence="4">CECT 8338</strain>
    </source>
</reference>
<dbReference type="OrthoDB" id="5763254at2"/>
<name>A0A1H2HW20_9GAMM</name>
<dbReference type="RefSeq" id="WP_092389127.1">
    <property type="nucleotide sequence ID" value="NZ_LT629787.1"/>
</dbReference>
<evidence type="ECO:0000256" key="2">
    <source>
        <dbReference type="SAM" id="SignalP"/>
    </source>
</evidence>
<organism evidence="3 4">
    <name type="scientific">Halopseudomonas salegens</name>
    <dbReference type="NCBI Taxonomy" id="1434072"/>
    <lineage>
        <taxon>Bacteria</taxon>
        <taxon>Pseudomonadati</taxon>
        <taxon>Pseudomonadota</taxon>
        <taxon>Gammaproteobacteria</taxon>
        <taxon>Pseudomonadales</taxon>
        <taxon>Pseudomonadaceae</taxon>
        <taxon>Halopseudomonas</taxon>
    </lineage>
</organism>
<sequence>MMKKSLSQAVALAASLGMAASAHAVNVNPDGLGQVLLYPVYTVDNENYTSISVTNTTDEFKAVKVRFLEGEMSREVLDFNLYLSPEDVWNGAVVRTAEGARLITNDTSCTAPSIPRGPAPGGVEFRGNEWIPSAQPVPTGDRGRIGYVEVIEMGELDPTHVLEPGVTVEDAIEHALTAEGTFEPGNCEAVVNAWRPGGSWIADNNDGVSPPEGGLYGIGTIVNVLNATMIGYDSIALDNFWLSRVEIEAGDVGSPQHTAPGDLFPNIGQGTEIATFPDGSTLGMDSTFTIGDELTPQPGINAVSAVLAKTAIMNDYSIEAGVRAKTEFVVNFPTKRQYDDGNIAPFVNSLENVPENCVTFGANWWDREEQSPSTPVGDIDFSPRPDPTSPDVPQLCDELNIIQLTNSDQVGGSAILARSDRTGVRSTLNLGENWDAGWLRMNFDDVGRTLLGTDEGGTEFLVRGLPIIGFAATSIANDDADGMLARYAASWVHKAETAIEAN</sequence>
<keyword evidence="2" id="KW-0732">Signal</keyword>
<evidence type="ECO:0000256" key="1">
    <source>
        <dbReference type="SAM" id="MobiDB-lite"/>
    </source>
</evidence>